<evidence type="ECO:0000313" key="1">
    <source>
        <dbReference type="EMBL" id="MCR8633899.1"/>
    </source>
</evidence>
<name>A0ABT1YNC7_9BACL</name>
<gene>
    <name evidence="1" type="ORF">NV381_22175</name>
</gene>
<keyword evidence="2" id="KW-1185">Reference proteome</keyword>
<protein>
    <submittedName>
        <fullName evidence="1">Uncharacterized protein</fullName>
    </submittedName>
</protein>
<evidence type="ECO:0000313" key="2">
    <source>
        <dbReference type="Proteomes" id="UP001300012"/>
    </source>
</evidence>
<reference evidence="1 2" key="1">
    <citation type="submission" date="2022-08" db="EMBL/GenBank/DDBJ databases">
        <title>Paenibacillus endoradicis sp. nov., Paenibacillus radicibacter sp. nov and Paenibacillus pararadicis sp. nov., three cold-adapted plant growth-promoting bacteria isolated from root of Larix gmelinii in Great Khingan.</title>
        <authorList>
            <person name="Xue H."/>
        </authorList>
    </citation>
    <scope>NUCLEOTIDE SEQUENCE [LARGE SCALE GENOMIC DNA]</scope>
    <source>
        <strain evidence="1 2">N5-1-1-5</strain>
    </source>
</reference>
<comment type="caution">
    <text evidence="1">The sequence shown here is derived from an EMBL/GenBank/DDBJ whole genome shotgun (WGS) entry which is preliminary data.</text>
</comment>
<sequence>MTLSKKGSRRIFVADEEYRWTISASIKGRIVLIVEHRMEMGQRIEVYVQSDINDFWVEFPYVNDLKLKVIKPKEVALIILEAI</sequence>
<organism evidence="1 2">
    <name type="scientific">Paenibacillus radicis</name>
    <name type="common">ex Xue et al. 2023</name>
    <dbReference type="NCBI Taxonomy" id="2972489"/>
    <lineage>
        <taxon>Bacteria</taxon>
        <taxon>Bacillati</taxon>
        <taxon>Bacillota</taxon>
        <taxon>Bacilli</taxon>
        <taxon>Bacillales</taxon>
        <taxon>Paenibacillaceae</taxon>
        <taxon>Paenibacillus</taxon>
    </lineage>
</organism>
<proteinExistence type="predicted"/>
<dbReference type="RefSeq" id="WP_258215471.1">
    <property type="nucleotide sequence ID" value="NZ_JANQBD010000017.1"/>
</dbReference>
<dbReference type="EMBL" id="JANQBD010000017">
    <property type="protein sequence ID" value="MCR8633899.1"/>
    <property type="molecule type" value="Genomic_DNA"/>
</dbReference>
<accession>A0ABT1YNC7</accession>
<dbReference type="Proteomes" id="UP001300012">
    <property type="component" value="Unassembled WGS sequence"/>
</dbReference>